<accession>A0A8S3YBS1</accession>
<proteinExistence type="predicted"/>
<organism evidence="2 3">
    <name type="scientific">Parnassius apollo</name>
    <name type="common">Apollo butterfly</name>
    <name type="synonym">Papilio apollo</name>
    <dbReference type="NCBI Taxonomy" id="110799"/>
    <lineage>
        <taxon>Eukaryota</taxon>
        <taxon>Metazoa</taxon>
        <taxon>Ecdysozoa</taxon>
        <taxon>Arthropoda</taxon>
        <taxon>Hexapoda</taxon>
        <taxon>Insecta</taxon>
        <taxon>Pterygota</taxon>
        <taxon>Neoptera</taxon>
        <taxon>Endopterygota</taxon>
        <taxon>Lepidoptera</taxon>
        <taxon>Glossata</taxon>
        <taxon>Ditrysia</taxon>
        <taxon>Papilionoidea</taxon>
        <taxon>Papilionidae</taxon>
        <taxon>Parnassiinae</taxon>
        <taxon>Parnassini</taxon>
        <taxon>Parnassius</taxon>
        <taxon>Parnassius</taxon>
    </lineage>
</organism>
<evidence type="ECO:0000313" key="2">
    <source>
        <dbReference type="EMBL" id="CAG5058991.1"/>
    </source>
</evidence>
<dbReference type="PANTHER" id="PTHR48190">
    <property type="entry name" value="PROGRAMMED CELL DEATH PROTEIN 7"/>
    <property type="match status" value="1"/>
</dbReference>
<keyword evidence="3" id="KW-1185">Reference proteome</keyword>
<sequence>MSYNSNLYNNFQGNFTFHGNYHPIPPPNFSFPPPPPPPSMFIPSIIPQQTDQDFIKSFATSIIKSCKAKKQKSISISIIREKIVSLVLTLDDLKKTEYILQEGVNSLSDEEWKAHMNKIEIKKESIKRILESVSDEYLDTARKLLTKRSSKRLRLKRVKGERKRENQERIQQMQERSRKIDENLKKIKDDIEKAKQETEAKLHADVVLKEVMRKKNDAKKCITKLDGLVRLRKARLNTAKGRGVTVSENETTAFNSNIEKLKLLWSQKLAIYEKEESDLRATLKQSVEEKDLLENETEKEVIQNLKKWQELLFGKSLPQVDFNGDVEKFVARRCQWDQFICNEGTALPVGWVVPKLED</sequence>
<dbReference type="AlphaFoldDB" id="A0A8S3YBS1"/>
<evidence type="ECO:0000313" key="3">
    <source>
        <dbReference type="Proteomes" id="UP000691718"/>
    </source>
</evidence>
<dbReference type="Proteomes" id="UP000691718">
    <property type="component" value="Unassembled WGS sequence"/>
</dbReference>
<name>A0A8S3YBS1_PARAO</name>
<feature type="coiled-coil region" evidence="1">
    <location>
        <begin position="269"/>
        <end position="296"/>
    </location>
</feature>
<evidence type="ECO:0000256" key="1">
    <source>
        <dbReference type="SAM" id="Coils"/>
    </source>
</evidence>
<gene>
    <name evidence="2" type="ORF">PAPOLLO_LOCUS27822</name>
</gene>
<dbReference type="GO" id="GO:0005689">
    <property type="term" value="C:U12-type spliceosomal complex"/>
    <property type="evidence" value="ECO:0007669"/>
    <property type="project" value="TreeGrafter"/>
</dbReference>
<dbReference type="InterPro" id="IPR052831">
    <property type="entry name" value="Apoptosis_promoter"/>
</dbReference>
<comment type="caution">
    <text evidence="2">The sequence shown here is derived from an EMBL/GenBank/DDBJ whole genome shotgun (WGS) entry which is preliminary data.</text>
</comment>
<dbReference type="EMBL" id="CAJQZP010001697">
    <property type="protein sequence ID" value="CAG5058991.1"/>
    <property type="molecule type" value="Genomic_DNA"/>
</dbReference>
<dbReference type="InterPro" id="IPR031974">
    <property type="entry name" value="PDCD7"/>
</dbReference>
<protein>
    <submittedName>
        <fullName evidence="2">(apollo) hypothetical protein</fullName>
    </submittedName>
</protein>
<feature type="coiled-coil region" evidence="1">
    <location>
        <begin position="116"/>
        <end position="204"/>
    </location>
</feature>
<dbReference type="OrthoDB" id="2289628at2759"/>
<dbReference type="Pfam" id="PF16021">
    <property type="entry name" value="PDCD7"/>
    <property type="match status" value="1"/>
</dbReference>
<dbReference type="PANTHER" id="PTHR48190:SF2">
    <property type="entry name" value="PROGRAMMED CELL DEATH PROTEIN 7"/>
    <property type="match status" value="1"/>
</dbReference>
<keyword evidence="1" id="KW-0175">Coiled coil</keyword>
<reference evidence="2" key="1">
    <citation type="submission" date="2021-04" db="EMBL/GenBank/DDBJ databases">
        <authorList>
            <person name="Tunstrom K."/>
        </authorList>
    </citation>
    <scope>NUCLEOTIDE SEQUENCE</scope>
</reference>